<gene>
    <name evidence="4" type="ORF">PGLA2088_LOCUS37541</name>
</gene>
<evidence type="ECO:0000313" key="4">
    <source>
        <dbReference type="EMBL" id="CAE8713459.1"/>
    </source>
</evidence>
<dbReference type="GO" id="GO:0008168">
    <property type="term" value="F:methyltransferase activity"/>
    <property type="evidence" value="ECO:0007669"/>
    <property type="project" value="UniProtKB-KW"/>
</dbReference>
<dbReference type="GO" id="GO:0008610">
    <property type="term" value="P:lipid biosynthetic process"/>
    <property type="evidence" value="ECO:0007669"/>
    <property type="project" value="InterPro"/>
</dbReference>
<feature type="non-terminal residue" evidence="4">
    <location>
        <position position="1"/>
    </location>
</feature>
<keyword evidence="1" id="KW-0489">Methyltransferase</keyword>
<dbReference type="Proteomes" id="UP000626109">
    <property type="component" value="Unassembled WGS sequence"/>
</dbReference>
<dbReference type="PANTHER" id="PTHR40048">
    <property type="entry name" value="RHAMNOSYL O-METHYLTRANSFERASE"/>
    <property type="match status" value="1"/>
</dbReference>
<evidence type="ECO:0000256" key="2">
    <source>
        <dbReference type="ARBA" id="ARBA00022679"/>
    </source>
</evidence>
<dbReference type="Gene3D" id="3.40.50.150">
    <property type="entry name" value="Vaccinia Virus protein VP39"/>
    <property type="match status" value="1"/>
</dbReference>
<dbReference type="GO" id="GO:0005886">
    <property type="term" value="C:plasma membrane"/>
    <property type="evidence" value="ECO:0007669"/>
    <property type="project" value="TreeGrafter"/>
</dbReference>
<feature type="chain" id="PRO_5032960410" description="Rhamnosyl O-methyltransferase" evidence="3">
    <location>
        <begin position="23"/>
        <end position="196"/>
    </location>
</feature>
<feature type="signal peptide" evidence="3">
    <location>
        <begin position="1"/>
        <end position="22"/>
    </location>
</feature>
<dbReference type="InterPro" id="IPR029063">
    <property type="entry name" value="SAM-dependent_MTases_sf"/>
</dbReference>
<sequence length="196" mass="22059">MEQHRGSRFLIAFLTLGGVDLAQVSSSSSAAAQPRTPRSQLWRWQLLQTPNSAPEFHFAPGRRRASTSLDALGGESLEWKERDAAFEAEGLFCHGRWLGVQVLQSPEDLMYLQQVITRVRPGIVIESGTFRGGLAFFMASVFSHLGLDDSRVLTMDAFDVNSNFHNLDNHPLCPVCMDCVKAYETELWKKHVLFFE</sequence>
<keyword evidence="3" id="KW-0732">Signal</keyword>
<proteinExistence type="predicted"/>
<evidence type="ECO:0000256" key="3">
    <source>
        <dbReference type="SAM" id="SignalP"/>
    </source>
</evidence>
<dbReference type="EMBL" id="CAJNNW010032494">
    <property type="protein sequence ID" value="CAE8713459.1"/>
    <property type="molecule type" value="Genomic_DNA"/>
</dbReference>
<protein>
    <recommendedName>
        <fullName evidence="6">Rhamnosyl O-methyltransferase</fullName>
    </recommendedName>
</protein>
<evidence type="ECO:0008006" key="6">
    <source>
        <dbReference type="Google" id="ProtNLM"/>
    </source>
</evidence>
<dbReference type="GO" id="GO:0032259">
    <property type="term" value="P:methylation"/>
    <property type="evidence" value="ECO:0007669"/>
    <property type="project" value="UniProtKB-KW"/>
</dbReference>
<accession>A0A813KW94</accession>
<name>A0A813KW94_POLGL</name>
<evidence type="ECO:0000256" key="1">
    <source>
        <dbReference type="ARBA" id="ARBA00022603"/>
    </source>
</evidence>
<dbReference type="SUPFAM" id="SSF53335">
    <property type="entry name" value="S-adenosyl-L-methionine-dependent methyltransferases"/>
    <property type="match status" value="1"/>
</dbReference>
<comment type="caution">
    <text evidence="4">The sequence shown here is derived from an EMBL/GenBank/DDBJ whole genome shotgun (WGS) entry which is preliminary data.</text>
</comment>
<evidence type="ECO:0000313" key="5">
    <source>
        <dbReference type="Proteomes" id="UP000626109"/>
    </source>
</evidence>
<organism evidence="4 5">
    <name type="scientific">Polarella glacialis</name>
    <name type="common">Dinoflagellate</name>
    <dbReference type="NCBI Taxonomy" id="89957"/>
    <lineage>
        <taxon>Eukaryota</taxon>
        <taxon>Sar</taxon>
        <taxon>Alveolata</taxon>
        <taxon>Dinophyceae</taxon>
        <taxon>Suessiales</taxon>
        <taxon>Suessiaceae</taxon>
        <taxon>Polarella</taxon>
    </lineage>
</organism>
<dbReference type="AlphaFoldDB" id="A0A813KW94"/>
<dbReference type="InterPro" id="IPR007072">
    <property type="entry name" value="RNMT_CmcI"/>
</dbReference>
<dbReference type="PANTHER" id="PTHR40048:SF1">
    <property type="entry name" value="RHAMNOSYL O-METHYLTRANSFERASE"/>
    <property type="match status" value="1"/>
</dbReference>
<keyword evidence="2" id="KW-0808">Transferase</keyword>
<dbReference type="Pfam" id="PF04989">
    <property type="entry name" value="RMNT_CmcI"/>
    <property type="match status" value="1"/>
</dbReference>
<reference evidence="4" key="1">
    <citation type="submission" date="2021-02" db="EMBL/GenBank/DDBJ databases">
        <authorList>
            <person name="Dougan E. K."/>
            <person name="Rhodes N."/>
            <person name="Thang M."/>
            <person name="Chan C."/>
        </authorList>
    </citation>
    <scope>NUCLEOTIDE SEQUENCE</scope>
</reference>